<feature type="compositionally biased region" description="Low complexity" evidence="8">
    <location>
        <begin position="189"/>
        <end position="200"/>
    </location>
</feature>
<evidence type="ECO:0008006" key="14">
    <source>
        <dbReference type="Google" id="ProtNLM"/>
    </source>
</evidence>
<feature type="compositionally biased region" description="Acidic residues" evidence="8">
    <location>
        <begin position="1"/>
        <end position="24"/>
    </location>
</feature>
<feature type="region of interest" description="Disordered" evidence="8">
    <location>
        <begin position="545"/>
        <end position="907"/>
    </location>
</feature>
<reference evidence="12" key="2">
    <citation type="submission" date="2020-05" db="UniProtKB">
        <authorList>
            <consortium name="EnsemblMetazoa"/>
        </authorList>
    </citation>
    <scope>IDENTIFICATION</scope>
    <source>
        <strain evidence="12">Indian</strain>
    </source>
</reference>
<dbReference type="SMART" id="SM01030">
    <property type="entry name" value="BHD_1"/>
    <property type="match status" value="1"/>
</dbReference>
<feature type="compositionally biased region" description="Basic residues" evidence="8">
    <location>
        <begin position="849"/>
        <end position="860"/>
    </location>
</feature>
<keyword evidence="6" id="KW-0234">DNA repair</keyword>
<dbReference type="OMA" id="NTACRML"/>
<dbReference type="Pfam" id="PF03835">
    <property type="entry name" value="Rad4"/>
    <property type="match status" value="1"/>
</dbReference>
<dbReference type="InterPro" id="IPR042488">
    <property type="entry name" value="Rad4_BHD3_sf"/>
</dbReference>
<evidence type="ECO:0000256" key="8">
    <source>
        <dbReference type="SAM" id="MobiDB-lite"/>
    </source>
</evidence>
<accession>A0A182XXB3</accession>
<keyword evidence="4" id="KW-0227">DNA damage</keyword>
<protein>
    <recommendedName>
        <fullName evidence="14">Rad4 beta-hairpin domain-containing protein</fullName>
    </recommendedName>
</protein>
<organism evidence="12 13">
    <name type="scientific">Anopheles stephensi</name>
    <name type="common">Indo-Pakistan malaria mosquito</name>
    <dbReference type="NCBI Taxonomy" id="30069"/>
    <lineage>
        <taxon>Eukaryota</taxon>
        <taxon>Metazoa</taxon>
        <taxon>Ecdysozoa</taxon>
        <taxon>Arthropoda</taxon>
        <taxon>Hexapoda</taxon>
        <taxon>Insecta</taxon>
        <taxon>Pterygota</taxon>
        <taxon>Neoptera</taxon>
        <taxon>Endopterygota</taxon>
        <taxon>Diptera</taxon>
        <taxon>Nematocera</taxon>
        <taxon>Culicoidea</taxon>
        <taxon>Culicidae</taxon>
        <taxon>Anophelinae</taxon>
        <taxon>Anopheles</taxon>
    </lineage>
</organism>
<dbReference type="GO" id="GO:0003684">
    <property type="term" value="F:damaged DNA binding"/>
    <property type="evidence" value="ECO:0007669"/>
    <property type="project" value="InterPro"/>
</dbReference>
<feature type="compositionally biased region" description="Polar residues" evidence="8">
    <location>
        <begin position="286"/>
        <end position="307"/>
    </location>
</feature>
<dbReference type="STRING" id="30069.A0A182XXB3"/>
<dbReference type="InterPro" id="IPR038765">
    <property type="entry name" value="Papain-like_cys_pep_sf"/>
</dbReference>
<dbReference type="InterPro" id="IPR018326">
    <property type="entry name" value="Rad4_beta-hairpin_dom1"/>
</dbReference>
<dbReference type="GO" id="GO:0006298">
    <property type="term" value="P:mismatch repair"/>
    <property type="evidence" value="ECO:0007669"/>
    <property type="project" value="TreeGrafter"/>
</dbReference>
<evidence type="ECO:0000256" key="1">
    <source>
        <dbReference type="ARBA" id="ARBA00004123"/>
    </source>
</evidence>
<feature type="region of interest" description="Disordered" evidence="8">
    <location>
        <begin position="1"/>
        <end position="115"/>
    </location>
</feature>
<dbReference type="GO" id="GO:0003697">
    <property type="term" value="F:single-stranded DNA binding"/>
    <property type="evidence" value="ECO:0007669"/>
    <property type="project" value="TreeGrafter"/>
</dbReference>
<dbReference type="InterPro" id="IPR036985">
    <property type="entry name" value="Transglutaminase-like_sf"/>
</dbReference>
<feature type="compositionally biased region" description="Basic residues" evidence="8">
    <location>
        <begin position="30"/>
        <end position="40"/>
    </location>
</feature>
<dbReference type="AlphaFoldDB" id="A0A182XXB3"/>
<dbReference type="Gene3D" id="3.90.260.10">
    <property type="entry name" value="Transglutaminase-like"/>
    <property type="match status" value="2"/>
</dbReference>
<dbReference type="PANTHER" id="PTHR12135:SF0">
    <property type="entry name" value="DNA REPAIR PROTEIN COMPLEMENTING XP-C CELLS"/>
    <property type="match status" value="1"/>
</dbReference>
<dbReference type="SMART" id="SM01031">
    <property type="entry name" value="BHD_2"/>
    <property type="match status" value="1"/>
</dbReference>
<feature type="compositionally biased region" description="Polar residues" evidence="8">
    <location>
        <begin position="670"/>
        <end position="682"/>
    </location>
</feature>
<dbReference type="GO" id="GO:0000111">
    <property type="term" value="C:nucleotide-excision repair factor 2 complex"/>
    <property type="evidence" value="ECO:0007669"/>
    <property type="project" value="TreeGrafter"/>
</dbReference>
<dbReference type="InterPro" id="IPR018026">
    <property type="entry name" value="DNA_repair_Rad4-like"/>
</dbReference>
<feature type="region of interest" description="Disordered" evidence="8">
    <location>
        <begin position="149"/>
        <end position="235"/>
    </location>
</feature>
<comment type="similarity">
    <text evidence="2">Belongs to the XPC family.</text>
</comment>
<dbReference type="FunFam" id="3.30.70.2460:FF:000001">
    <property type="entry name" value="DNA repair protein Rad4 family"/>
    <property type="match status" value="1"/>
</dbReference>
<comment type="subcellular location">
    <subcellularLocation>
        <location evidence="1">Nucleus</location>
    </subcellularLocation>
</comment>
<dbReference type="VEuPathDB" id="VectorBase:ASTEI20_043875"/>
<evidence type="ECO:0000256" key="4">
    <source>
        <dbReference type="ARBA" id="ARBA00022763"/>
    </source>
</evidence>
<feature type="domain" description="Rad4 beta-hairpin" evidence="11">
    <location>
        <begin position="1132"/>
        <end position="1206"/>
    </location>
</feature>
<dbReference type="Proteomes" id="UP000076408">
    <property type="component" value="Unassembled WGS sequence"/>
</dbReference>
<feature type="compositionally biased region" description="Basic residues" evidence="8">
    <location>
        <begin position="884"/>
        <end position="896"/>
    </location>
</feature>
<dbReference type="GO" id="GO:0071942">
    <property type="term" value="C:XPC complex"/>
    <property type="evidence" value="ECO:0007669"/>
    <property type="project" value="TreeGrafter"/>
</dbReference>
<reference evidence="13" key="1">
    <citation type="journal article" date="2014" name="Genome Biol.">
        <title>Genome analysis of a major urban malaria vector mosquito, Anopheles stephensi.</title>
        <authorList>
            <person name="Jiang X."/>
            <person name="Peery A."/>
            <person name="Hall A.B."/>
            <person name="Sharma A."/>
            <person name="Chen X.G."/>
            <person name="Waterhouse R.M."/>
            <person name="Komissarov A."/>
            <person name="Riehle M.M."/>
            <person name="Shouche Y."/>
            <person name="Sharakhova M.V."/>
            <person name="Lawson D."/>
            <person name="Pakpour N."/>
            <person name="Arensburger P."/>
            <person name="Davidson V.L."/>
            <person name="Eiglmeier K."/>
            <person name="Emrich S."/>
            <person name="George P."/>
            <person name="Kennedy R.C."/>
            <person name="Mane S.P."/>
            <person name="Maslen G."/>
            <person name="Oringanje C."/>
            <person name="Qi Y."/>
            <person name="Settlage R."/>
            <person name="Tojo M."/>
            <person name="Tubio J.M."/>
            <person name="Unger M.F."/>
            <person name="Wang B."/>
            <person name="Vernick K.D."/>
            <person name="Ribeiro J.M."/>
            <person name="James A.A."/>
            <person name="Michel K."/>
            <person name="Riehle M.A."/>
            <person name="Luckhart S."/>
            <person name="Sharakhov I.V."/>
            <person name="Tu Z."/>
        </authorList>
    </citation>
    <scope>NUCLEOTIDE SEQUENCE [LARGE SCALE GENOMIC DNA]</scope>
    <source>
        <strain evidence="13">Indian</strain>
    </source>
</reference>
<sequence length="1253" mass="139735">MSDEDDFQSGSEEDADFSASEDEWLPTKEGKKRAGKKSKTAARSSDDEDEDDEDGSTSPEDSDDLEDFANNPRKKKGAKQTASRKRSAAKVTSPKPATGGAENKRKRLTPGLRDRLYQQYKRDLLKEIAPAKAPLNSSVTDILDKCQYQRKPKSVADDDDSDSSGDDHLVNPEKLDLGAKFFSKRENSAEPSGSAAAAPPHFDVNSGMRLSDSSAEEGEGDRTNGEESLPASIPKRAADRLISHLNQQSGEYMNFTNLDQFTAKVEEAKRLLKSYQQREQLPPAGNNESTDAAASSPTKGPQENVSSLLAMGEKDGEGGRVDVKQRNEPADNSSDSEWEEVQTGDGAAVEREEEASKPATEPGGWQVTIEMETAQSRRKRREEIEMELYIKREINRVKRKNQLNYHKASVLGAICIGQRLNRIIETGPVRGLLMSLMQGKCAADSKVKWDDKKMQSFAAWYKEQFELGSNDFLVQRNGRNLGFVLSLAIYTRKVACRHDYVLLFLACLRLAGVQARLVLSANVPPKRPALSDLCPMSERQIKEKLEKRQSNGNVPGEAPAATVQKESTNVKKDIPPLSVAESKESNEQQSPRSPSATKENPAPPARRSRRHGNNDAAAQKPIEQTKGRLTTRRKALSTLNIPQLDGGDDRIVPSAENNNPPAVTRALRSRSVSTVPAQSPVGSSPFARRQSNTPTVGKEAVSVVAKPPRTATRKRKLFAAQPEVKRDSPPPATRTSARKKAPTAKEVSGPKVKRRTTVRSATPSGDDEDDAFELKPRPKSSKSSAEKDAQTKANSSLAESKVPKIVLVDVVKSPEAAKSLSSSASSPQVDRKPPSSDVKPKTSATEKQPRRRAAARKKSSHATDGDDSAEDSDFELPKESSAKVPRKRTASAKKSPRAASCKAKGEQEKQRKTDLWIEFYSDKLKRWLTFDLASEQIDCVDLIVRNASSPISYVFAWDNAGHLKDVTARYVKNWNTACRMLRVEQAWLDVALRPLAAPDKTEADLLEAKELNKLDSDKPLPKTISELKNHPLYALRRHLLKFEALYPAEPPTLGFIRGEAIYPRECVHTLQTREKWYKQGRVVRAFETAYKVVKCWKYDRPNNNWLKDQPCDIFGYWQTDEFDPPTAENGLVPRNEYGNVELFTEKMLPKGTVHLKLPGLNKVCKRLQIDCAPALTGFDMAKMRVVPVYEGFVVCKEFAEQAVEEWYKEMEKEEVREQERLEKRVYGNWKRLIKGLLVRRKLQNKYNFDNLAL</sequence>
<evidence type="ECO:0000256" key="3">
    <source>
        <dbReference type="ARBA" id="ARBA00022553"/>
    </source>
</evidence>
<keyword evidence="13" id="KW-1185">Reference proteome</keyword>
<feature type="compositionally biased region" description="Acidic residues" evidence="8">
    <location>
        <begin position="865"/>
        <end position="874"/>
    </location>
</feature>
<dbReference type="FunFam" id="2.20.20.110:FF:000001">
    <property type="entry name" value="DNA repair protein complementing XP-C cells"/>
    <property type="match status" value="1"/>
</dbReference>
<dbReference type="VEuPathDB" id="VectorBase:ASTEI00849"/>
<keyword evidence="7" id="KW-0539">Nucleus</keyword>
<evidence type="ECO:0000313" key="13">
    <source>
        <dbReference type="Proteomes" id="UP000076408"/>
    </source>
</evidence>
<feature type="domain" description="Rad4 beta-hairpin" evidence="10">
    <location>
        <begin position="1070"/>
        <end position="1125"/>
    </location>
</feature>
<proteinExistence type="inferred from homology"/>
<dbReference type="VEuPathDB" id="VectorBase:ASTE009190"/>
<feature type="compositionally biased region" description="Basic and acidic residues" evidence="8">
    <location>
        <begin position="165"/>
        <end position="188"/>
    </location>
</feature>
<feature type="domain" description="Rad4 beta-hairpin" evidence="9">
    <location>
        <begin position="1016"/>
        <end position="1068"/>
    </location>
</feature>
<dbReference type="EnsemblMetazoa" id="ASTEI00849-RA">
    <property type="protein sequence ID" value="ASTEI00849-PA"/>
    <property type="gene ID" value="ASTEI00849"/>
</dbReference>
<evidence type="ECO:0000259" key="10">
    <source>
        <dbReference type="SMART" id="SM01031"/>
    </source>
</evidence>
<dbReference type="NCBIfam" id="TIGR00605">
    <property type="entry name" value="rad4"/>
    <property type="match status" value="1"/>
</dbReference>
<feature type="compositionally biased region" description="Basic residues" evidence="8">
    <location>
        <begin position="72"/>
        <end position="88"/>
    </location>
</feature>
<evidence type="ECO:0000259" key="11">
    <source>
        <dbReference type="SMART" id="SM01032"/>
    </source>
</evidence>
<keyword evidence="5" id="KW-0238">DNA-binding</keyword>
<dbReference type="Pfam" id="PF10403">
    <property type="entry name" value="BHD_1"/>
    <property type="match status" value="1"/>
</dbReference>
<dbReference type="SMART" id="SM01032">
    <property type="entry name" value="BHD_3"/>
    <property type="match status" value="1"/>
</dbReference>
<dbReference type="InterPro" id="IPR018325">
    <property type="entry name" value="Rad4/PNGase_transGLS-fold"/>
</dbReference>
<feature type="compositionally biased region" description="Acidic residues" evidence="8">
    <location>
        <begin position="46"/>
        <end position="67"/>
    </location>
</feature>
<feature type="compositionally biased region" description="Low complexity" evidence="8">
    <location>
        <begin position="813"/>
        <end position="827"/>
    </location>
</feature>
<evidence type="ECO:0000313" key="12">
    <source>
        <dbReference type="EnsemblMetazoa" id="ASTEI00849-PA"/>
    </source>
</evidence>
<dbReference type="InterPro" id="IPR018327">
    <property type="entry name" value="BHD_2"/>
</dbReference>
<feature type="compositionally biased region" description="Basic and acidic residues" evidence="8">
    <location>
        <begin position="829"/>
        <end position="840"/>
    </location>
</feature>
<evidence type="ECO:0000256" key="2">
    <source>
        <dbReference type="ARBA" id="ARBA00009525"/>
    </source>
</evidence>
<dbReference type="GO" id="GO:0006289">
    <property type="term" value="P:nucleotide-excision repair"/>
    <property type="evidence" value="ECO:0007669"/>
    <property type="project" value="InterPro"/>
</dbReference>
<dbReference type="InterPro" id="IPR004583">
    <property type="entry name" value="DNA_repair_Rad4"/>
</dbReference>
<feature type="region of interest" description="Disordered" evidence="8">
    <location>
        <begin position="273"/>
        <end position="365"/>
    </location>
</feature>
<evidence type="ECO:0000259" key="9">
    <source>
        <dbReference type="SMART" id="SM01030"/>
    </source>
</evidence>
<dbReference type="Gene3D" id="2.20.20.110">
    <property type="entry name" value="Rad4, beta-hairpin domain BHD1"/>
    <property type="match status" value="1"/>
</dbReference>
<dbReference type="PANTHER" id="PTHR12135">
    <property type="entry name" value="DNA REPAIR PROTEIN XP-C / RAD4"/>
    <property type="match status" value="1"/>
</dbReference>
<dbReference type="InterPro" id="IPR018328">
    <property type="entry name" value="Rad4_beta-hairpin_dom3"/>
</dbReference>
<dbReference type="Gene3D" id="3.30.70.2460">
    <property type="entry name" value="Rad4, beta-hairpin domain BHD3"/>
    <property type="match status" value="1"/>
</dbReference>
<dbReference type="Pfam" id="PF10405">
    <property type="entry name" value="BHD_3"/>
    <property type="match status" value="1"/>
</dbReference>
<feature type="compositionally biased region" description="Polar residues" evidence="8">
    <location>
        <begin position="587"/>
        <end position="598"/>
    </location>
</feature>
<name>A0A182XXB3_ANOST</name>
<evidence type="ECO:0000256" key="7">
    <source>
        <dbReference type="ARBA" id="ARBA00023242"/>
    </source>
</evidence>
<feature type="compositionally biased region" description="Basic and acidic residues" evidence="8">
    <location>
        <begin position="312"/>
        <end position="329"/>
    </location>
</feature>
<dbReference type="GO" id="GO:0005737">
    <property type="term" value="C:cytoplasm"/>
    <property type="evidence" value="ECO:0007669"/>
    <property type="project" value="TreeGrafter"/>
</dbReference>
<keyword evidence="3" id="KW-0597">Phosphoprotein</keyword>
<evidence type="ECO:0000256" key="5">
    <source>
        <dbReference type="ARBA" id="ARBA00023125"/>
    </source>
</evidence>
<dbReference type="SUPFAM" id="SSF54001">
    <property type="entry name" value="Cysteine proteinases"/>
    <property type="match status" value="1"/>
</dbReference>
<evidence type="ECO:0000256" key="6">
    <source>
        <dbReference type="ARBA" id="ARBA00023204"/>
    </source>
</evidence>